<dbReference type="OrthoDB" id="7553546at2759"/>
<feature type="region of interest" description="Disordered" evidence="1">
    <location>
        <begin position="691"/>
        <end position="743"/>
    </location>
</feature>
<comment type="caution">
    <text evidence="2">The sequence shown here is derived from an EMBL/GenBank/DDBJ whole genome shotgun (WGS) entry which is preliminary data.</text>
</comment>
<feature type="compositionally biased region" description="Polar residues" evidence="1">
    <location>
        <begin position="181"/>
        <end position="196"/>
    </location>
</feature>
<feature type="compositionally biased region" description="Polar residues" evidence="1">
    <location>
        <begin position="445"/>
        <end position="476"/>
    </location>
</feature>
<dbReference type="AlphaFoldDB" id="A0A6V7GYP7"/>
<feature type="non-terminal residue" evidence="2">
    <location>
        <position position="1"/>
    </location>
</feature>
<feature type="region of interest" description="Disordered" evidence="1">
    <location>
        <begin position="522"/>
        <end position="581"/>
    </location>
</feature>
<feature type="compositionally biased region" description="Low complexity" evidence="1">
    <location>
        <begin position="716"/>
        <end position="728"/>
    </location>
</feature>
<protein>
    <submittedName>
        <fullName evidence="2">Uncharacterized protein</fullName>
    </submittedName>
</protein>
<feature type="compositionally biased region" description="Low complexity" evidence="1">
    <location>
        <begin position="273"/>
        <end position="288"/>
    </location>
</feature>
<dbReference type="Proteomes" id="UP000752696">
    <property type="component" value="Unassembled WGS sequence"/>
</dbReference>
<feature type="compositionally biased region" description="Polar residues" evidence="1">
    <location>
        <begin position="403"/>
        <end position="421"/>
    </location>
</feature>
<feature type="compositionally biased region" description="Low complexity" evidence="1">
    <location>
        <begin position="77"/>
        <end position="95"/>
    </location>
</feature>
<feature type="compositionally biased region" description="Polar residues" evidence="1">
    <location>
        <begin position="529"/>
        <end position="542"/>
    </location>
</feature>
<feature type="compositionally biased region" description="Basic and acidic residues" evidence="1">
    <location>
        <begin position="197"/>
        <end position="207"/>
    </location>
</feature>
<sequence length="813" mass="80853">QGQYPGTGSPQSSPFGPSGQGQYPGSGSPQSSPFGPSGQGQHPGSSPFGPSGQGQYPGSGSPQGSPFGPSGKGQYPGTGSPQGSPFGPSGQGQHPANGTPKENSGFGTGPYRGFPGITTVRPENPPNFSTLANAVSSSVAYASTGSGVGQPASGPSTPSSTYTPHAPTPGSPGGNVPYGSQKPSHTNVKGRPSSTMPEHDASKDGESKIFYIDVKPAPGSPVGVRPRTTTSTPYTGVVKTTPFHQPGFYGPGTTKPTPYNGPGTTKPSYQPAPYGGPSTPTSYSGPSTVKPSYQPAPYDSSGTTKLFHQPTPYGGPGTTKLSYQPSPYDGSGTTKPSYQSTPYGGPTTKPSYQPAPYDTVTTKPSYQPAPYDGPGIKKPSYQPAPYDVKPSYQPAPYGGPGTTKPSYQPTPYSGPGTTKPSYQPAPYEGPGIMKPSYQPAPYGGPSTTKPSYQPTPYDGTGTTKSPYQFPSKDTNVGCTRGAGDCGAASGCSGGTNLNGSPGYKPCGQLGFPAGVNKTSGPVGGFQAYPTDSSQNPQQNIPGASQPFDGFPVGGGGGSRDCTSGTSDCRSPSVRPAYVDNKIPGEGSYSSNPFLNGKIPNLAETSVGQFAATTTSKPIGLGNPFLQQGIAGAVAGAWSNVGTATASNPAGKSVVSIGGETSKPLIGADNPFIGGSGHGRGDIDIGNLPDSTVGGSASWSPGDVNPFLGDKTQQRYPASSWAPSAAPRGSGSGGGVGIGNLGGLASDKLDGGSSPFAGAFSGAFSSSQASSNSGAAAPSPIFGQANGGSWASSAANAASQAGSGASAYAASSAS</sequence>
<evidence type="ECO:0000313" key="3">
    <source>
        <dbReference type="Proteomes" id="UP000752696"/>
    </source>
</evidence>
<evidence type="ECO:0000256" key="1">
    <source>
        <dbReference type="SAM" id="MobiDB-lite"/>
    </source>
</evidence>
<name>A0A6V7GYP7_9HYME</name>
<evidence type="ECO:0000313" key="2">
    <source>
        <dbReference type="EMBL" id="CAD1470601.1"/>
    </source>
</evidence>
<keyword evidence="3" id="KW-1185">Reference proteome</keyword>
<feature type="non-terminal residue" evidence="2">
    <location>
        <position position="813"/>
    </location>
</feature>
<feature type="compositionally biased region" description="Low complexity" evidence="1">
    <location>
        <begin position="58"/>
        <end position="69"/>
    </location>
</feature>
<organism evidence="2 3">
    <name type="scientific">Heterotrigona itama</name>
    <dbReference type="NCBI Taxonomy" id="395501"/>
    <lineage>
        <taxon>Eukaryota</taxon>
        <taxon>Metazoa</taxon>
        <taxon>Ecdysozoa</taxon>
        <taxon>Arthropoda</taxon>
        <taxon>Hexapoda</taxon>
        <taxon>Insecta</taxon>
        <taxon>Pterygota</taxon>
        <taxon>Neoptera</taxon>
        <taxon>Endopterygota</taxon>
        <taxon>Hymenoptera</taxon>
        <taxon>Apocrita</taxon>
        <taxon>Aculeata</taxon>
        <taxon>Apoidea</taxon>
        <taxon>Anthophila</taxon>
        <taxon>Apidae</taxon>
        <taxon>Heterotrigona</taxon>
    </lineage>
</organism>
<feature type="region of interest" description="Disordered" evidence="1">
    <location>
        <begin position="763"/>
        <end position="795"/>
    </location>
</feature>
<proteinExistence type="predicted"/>
<gene>
    <name evidence="2" type="ORF">MHI_LOCUS198095</name>
</gene>
<feature type="compositionally biased region" description="Low complexity" evidence="1">
    <location>
        <begin position="134"/>
        <end position="165"/>
    </location>
</feature>
<accession>A0A6V7GYP7</accession>
<feature type="compositionally biased region" description="Gly residues" evidence="1">
    <location>
        <begin position="729"/>
        <end position="741"/>
    </location>
</feature>
<feature type="compositionally biased region" description="Low complexity" evidence="1">
    <location>
        <begin position="25"/>
        <end position="50"/>
    </location>
</feature>
<feature type="compositionally biased region" description="Polar residues" evidence="1">
    <location>
        <begin position="254"/>
        <end position="268"/>
    </location>
</feature>
<feature type="compositionally biased region" description="Low complexity" evidence="1">
    <location>
        <begin position="1"/>
        <end position="17"/>
    </location>
</feature>
<dbReference type="EMBL" id="CAJDYZ010003859">
    <property type="protein sequence ID" value="CAD1470601.1"/>
    <property type="molecule type" value="Genomic_DNA"/>
</dbReference>
<feature type="region of interest" description="Disordered" evidence="1">
    <location>
        <begin position="1"/>
        <end position="476"/>
    </location>
</feature>
<feature type="compositionally biased region" description="Polar residues" evidence="1">
    <location>
        <begin position="319"/>
        <end position="342"/>
    </location>
</feature>
<reference evidence="2" key="1">
    <citation type="submission" date="2020-07" db="EMBL/GenBank/DDBJ databases">
        <authorList>
            <person name="Nazaruddin N."/>
        </authorList>
    </citation>
    <scope>NUCLEOTIDE SEQUENCE</scope>
</reference>
<feature type="compositionally biased region" description="Polar residues" evidence="1">
    <location>
        <begin position="560"/>
        <end position="569"/>
    </location>
</feature>